<reference evidence="1 2" key="1">
    <citation type="submission" date="2020-07" db="EMBL/GenBank/DDBJ databases">
        <title>Taxonomic proposal: Crassvirales, a new order of highly abundant and diverse bacterial viruses.</title>
        <authorList>
            <person name="Shkoporov A.N."/>
            <person name="Stockdale S.R."/>
            <person name="Guerin E."/>
            <person name="Ross R.P."/>
            <person name="Hill C."/>
        </authorList>
    </citation>
    <scope>NUCLEOTIDE SEQUENCE [LARGE SCALE GENOMIC DNA]</scope>
</reference>
<keyword evidence="2" id="KW-1185">Reference proteome</keyword>
<dbReference type="Proteomes" id="UP000594051">
    <property type="component" value="Segment"/>
</dbReference>
<evidence type="ECO:0000313" key="2">
    <source>
        <dbReference type="Proteomes" id="UP000594051"/>
    </source>
</evidence>
<evidence type="ECO:0000313" key="1">
    <source>
        <dbReference type="EMBL" id="QOR58369.1"/>
    </source>
</evidence>
<dbReference type="EMBL" id="MT774379">
    <property type="protein sequence ID" value="QOR58369.1"/>
    <property type="molecule type" value="Genomic_DNA"/>
</dbReference>
<sequence length="241" mass="28207">MVYKLISSRSVIAKVMADLDIKEDSLRISDMIEWCGEAVEKIGAVTQLIRKVSGENDVPYLKVTNYQAALPSDLYHLHQVAFSLNDTVNFTPMRLKTGSFGLKDNVGNYVDELQYFIKPGYIVTNNEKGWLKISYDALPKDDKGYPLIPDLISYQEAIYWYITMKLKYPEYLNGRMNREIYYDLRRSWNFYRQQAYAEAMLPNEDGMKTIQNVWIKLVPELDSHDTFYYFTGKQEEIYNTN</sequence>
<dbReference type="GeneID" id="65128840"/>
<protein>
    <submittedName>
        <fullName evidence="1">Uncharacterized protein</fullName>
    </submittedName>
</protein>
<proteinExistence type="predicted"/>
<dbReference type="InterPro" id="IPR057118">
    <property type="entry name" value="R1-like"/>
</dbReference>
<dbReference type="RefSeq" id="YP_010110527.1">
    <property type="nucleotide sequence ID" value="NC_055872.1"/>
</dbReference>
<accession>A0A7M1RXJ7</accession>
<name>A0A7M1RXJ7_9CAUD</name>
<dbReference type="Pfam" id="PF24228">
    <property type="entry name" value="CrAss_Ring_1"/>
    <property type="match status" value="1"/>
</dbReference>
<dbReference type="KEGG" id="vg:65128840"/>
<organism evidence="1 2">
    <name type="scientific">uncultured phage cr118_1</name>
    <dbReference type="NCBI Taxonomy" id="2772063"/>
    <lineage>
        <taxon>Viruses</taxon>
        <taxon>Duplodnaviria</taxon>
        <taxon>Heunggongvirae</taxon>
        <taxon>Uroviricota</taxon>
        <taxon>Caudoviricetes</taxon>
        <taxon>Crassvirales</taxon>
        <taxon>Suoliviridae</taxon>
        <taxon>Uncouvirinae</taxon>
        <taxon>Besingivirus</taxon>
        <taxon>Besingivirus coli</taxon>
    </lineage>
</organism>